<evidence type="ECO:0000256" key="3">
    <source>
        <dbReference type="ARBA" id="ARBA00014028"/>
    </source>
</evidence>
<sequence>MKALIWGSLLLILSGCSMSLETPDISKEPTLMARGAAYQDLTSLPLPRGKVYVSVYDFRDQSGQYKPQPNSNFSTAVPQGGAALLTTALLDSKWFIPLEREGLQNLLTERKIIRAAQKKHEIPTNHGPHLPSLASANIMIEGGIVAYDTNLRTGGAGARYLGIGASGQYRTDQVTVNIRAIDVRSGQILLSVTTSKTILSKELQTGVFKFVDYKDLLEAELGYTTNEPVNLAVMTAIDAAVVHVIVDGIKTGLWQPLRDADLQHPIIQEYMHRRRPII</sequence>
<keyword evidence="5 9" id="KW-0732">Signal</keyword>
<dbReference type="InterPro" id="IPR005534">
    <property type="entry name" value="Curli_assmbl/transp-comp_CsgG"/>
</dbReference>
<dbReference type="EMBL" id="CP101508">
    <property type="protein sequence ID" value="UTV29078.1"/>
    <property type="molecule type" value="Genomic_DNA"/>
</dbReference>
<evidence type="ECO:0000256" key="7">
    <source>
        <dbReference type="ARBA" id="ARBA00023139"/>
    </source>
</evidence>
<evidence type="ECO:0000256" key="2">
    <source>
        <dbReference type="ARBA" id="ARBA00008899"/>
    </source>
</evidence>
<dbReference type="Pfam" id="PF03783">
    <property type="entry name" value="CsgG"/>
    <property type="match status" value="1"/>
</dbReference>
<dbReference type="Proteomes" id="UP001057998">
    <property type="component" value="Chromosome 1"/>
</dbReference>
<organism evidence="10 11">
    <name type="scientific">Photobacterium atrarenae</name>
    <dbReference type="NCBI Taxonomy" id="865757"/>
    <lineage>
        <taxon>Bacteria</taxon>
        <taxon>Pseudomonadati</taxon>
        <taxon>Pseudomonadota</taxon>
        <taxon>Gammaproteobacteria</taxon>
        <taxon>Vibrionales</taxon>
        <taxon>Vibrionaceae</taxon>
        <taxon>Photobacterium</taxon>
    </lineage>
</organism>
<accession>A0ABY5GIG9</accession>
<dbReference type="RefSeq" id="WP_255390407.1">
    <property type="nucleotide sequence ID" value="NZ_CP101508.1"/>
</dbReference>
<protein>
    <recommendedName>
        <fullName evidence="3">Curli production assembly/transport component CsgG</fullName>
    </recommendedName>
</protein>
<dbReference type="PANTHER" id="PTHR41164:SF1">
    <property type="entry name" value="CURLI PRODUCTION ASSEMBLY_TRANSPORT COMPONENT CSGG"/>
    <property type="match status" value="1"/>
</dbReference>
<keyword evidence="8" id="KW-0449">Lipoprotein</keyword>
<dbReference type="PROSITE" id="PS51257">
    <property type="entry name" value="PROKAR_LIPOPROTEIN"/>
    <property type="match status" value="1"/>
</dbReference>
<evidence type="ECO:0000313" key="11">
    <source>
        <dbReference type="Proteomes" id="UP001057998"/>
    </source>
</evidence>
<evidence type="ECO:0000256" key="6">
    <source>
        <dbReference type="ARBA" id="ARBA00023136"/>
    </source>
</evidence>
<dbReference type="Gene3D" id="3.40.50.10610">
    <property type="entry name" value="ABC-type transport auxiliary lipoprotein component"/>
    <property type="match status" value="2"/>
</dbReference>
<keyword evidence="6" id="KW-0472">Membrane</keyword>
<evidence type="ECO:0000313" key="10">
    <source>
        <dbReference type="EMBL" id="UTV29078.1"/>
    </source>
</evidence>
<name>A0ABY5GIG9_9GAMM</name>
<keyword evidence="7" id="KW-0564">Palmitate</keyword>
<keyword evidence="11" id="KW-1185">Reference proteome</keyword>
<evidence type="ECO:0000256" key="5">
    <source>
        <dbReference type="ARBA" id="ARBA00022729"/>
    </source>
</evidence>
<proteinExistence type="inferred from homology"/>
<evidence type="ECO:0000256" key="1">
    <source>
        <dbReference type="ARBA" id="ARBA00003989"/>
    </source>
</evidence>
<evidence type="ECO:0000256" key="8">
    <source>
        <dbReference type="ARBA" id="ARBA00023288"/>
    </source>
</evidence>
<comment type="function">
    <text evidence="1">May be involved in the biogenesis of curli organelles.</text>
</comment>
<comment type="similarity">
    <text evidence="2">Belongs to the CsgG family.</text>
</comment>
<evidence type="ECO:0000256" key="9">
    <source>
        <dbReference type="SAM" id="SignalP"/>
    </source>
</evidence>
<feature type="chain" id="PRO_5045779061" description="Curli production assembly/transport component CsgG" evidence="9">
    <location>
        <begin position="20"/>
        <end position="278"/>
    </location>
</feature>
<keyword evidence="4" id="KW-1003">Cell membrane</keyword>
<feature type="signal peptide" evidence="9">
    <location>
        <begin position="1"/>
        <end position="19"/>
    </location>
</feature>
<reference evidence="10" key="1">
    <citation type="submission" date="2022-07" db="EMBL/GenBank/DDBJ databases">
        <title>Genome sequencing of Photobacterium atrarenae GJH2-4.</title>
        <authorList>
            <person name="Park S.-J."/>
        </authorList>
    </citation>
    <scope>NUCLEOTIDE SEQUENCE</scope>
    <source>
        <strain evidence="10">GJH2-4</strain>
    </source>
</reference>
<gene>
    <name evidence="10" type="ORF">NNL38_07580</name>
</gene>
<evidence type="ECO:0000256" key="4">
    <source>
        <dbReference type="ARBA" id="ARBA00022475"/>
    </source>
</evidence>
<dbReference type="PANTHER" id="PTHR41164">
    <property type="entry name" value="CURLI PRODUCTION ASSEMBLY/TRANSPORT COMPONENT CSGG"/>
    <property type="match status" value="1"/>
</dbReference>